<dbReference type="AlphaFoldDB" id="A0AAD6LZB0"/>
<dbReference type="Proteomes" id="UP001164929">
    <property type="component" value="Chromosome 13"/>
</dbReference>
<comment type="caution">
    <text evidence="2">The sequence shown here is derived from an EMBL/GenBank/DDBJ whole genome shotgun (WGS) entry which is preliminary data.</text>
</comment>
<name>A0AAD6LZB0_9ROSI</name>
<evidence type="ECO:0000313" key="2">
    <source>
        <dbReference type="EMBL" id="KAJ6975867.1"/>
    </source>
</evidence>
<sequence length="130" mass="13703">MLGLLVMASAILELTVALGCYYSVVVVMGLREDSVGCRCVWPEEKRSRCGAGLMCQWVATSLVVSVMLLAGKETLLLGEQVVAAGWSSLLLVTAMVDFCCRCLAVGGKAGLCVAERVKGEQKGVKICLAS</sequence>
<keyword evidence="1" id="KW-0812">Transmembrane</keyword>
<evidence type="ECO:0000256" key="1">
    <source>
        <dbReference type="SAM" id="Phobius"/>
    </source>
</evidence>
<keyword evidence="3" id="KW-1185">Reference proteome</keyword>
<gene>
    <name evidence="2" type="ORF">NC653_031635</name>
</gene>
<feature type="transmembrane region" description="Helical" evidence="1">
    <location>
        <begin position="6"/>
        <end position="30"/>
    </location>
</feature>
<protein>
    <submittedName>
        <fullName evidence="2">Uncharacterized protein</fullName>
    </submittedName>
</protein>
<keyword evidence="1" id="KW-0472">Membrane</keyword>
<evidence type="ECO:0000313" key="3">
    <source>
        <dbReference type="Proteomes" id="UP001164929"/>
    </source>
</evidence>
<dbReference type="EMBL" id="JAQIZT010000013">
    <property type="protein sequence ID" value="KAJ6975867.1"/>
    <property type="molecule type" value="Genomic_DNA"/>
</dbReference>
<reference evidence="2" key="1">
    <citation type="journal article" date="2023" name="Mol. Ecol. Resour.">
        <title>Chromosome-level genome assembly of a triploid poplar Populus alba 'Berolinensis'.</title>
        <authorList>
            <person name="Chen S."/>
            <person name="Yu Y."/>
            <person name="Wang X."/>
            <person name="Wang S."/>
            <person name="Zhang T."/>
            <person name="Zhou Y."/>
            <person name="He R."/>
            <person name="Meng N."/>
            <person name="Wang Y."/>
            <person name="Liu W."/>
            <person name="Liu Z."/>
            <person name="Liu J."/>
            <person name="Guo Q."/>
            <person name="Huang H."/>
            <person name="Sederoff R.R."/>
            <person name="Wang G."/>
            <person name="Qu G."/>
            <person name="Chen S."/>
        </authorList>
    </citation>
    <scope>NUCLEOTIDE SEQUENCE</scope>
    <source>
        <strain evidence="2">SC-2020</strain>
    </source>
</reference>
<keyword evidence="1" id="KW-1133">Transmembrane helix</keyword>
<feature type="transmembrane region" description="Helical" evidence="1">
    <location>
        <begin position="51"/>
        <end position="71"/>
    </location>
</feature>
<accession>A0AAD6LZB0</accession>
<proteinExistence type="predicted"/>
<organism evidence="2 3">
    <name type="scientific">Populus alba x Populus x berolinensis</name>
    <dbReference type="NCBI Taxonomy" id="444605"/>
    <lineage>
        <taxon>Eukaryota</taxon>
        <taxon>Viridiplantae</taxon>
        <taxon>Streptophyta</taxon>
        <taxon>Embryophyta</taxon>
        <taxon>Tracheophyta</taxon>
        <taxon>Spermatophyta</taxon>
        <taxon>Magnoliopsida</taxon>
        <taxon>eudicotyledons</taxon>
        <taxon>Gunneridae</taxon>
        <taxon>Pentapetalae</taxon>
        <taxon>rosids</taxon>
        <taxon>fabids</taxon>
        <taxon>Malpighiales</taxon>
        <taxon>Salicaceae</taxon>
        <taxon>Saliceae</taxon>
        <taxon>Populus</taxon>
    </lineage>
</organism>